<reference evidence="2 3" key="1">
    <citation type="submission" date="2018-08" db="EMBL/GenBank/DDBJ databases">
        <authorList>
            <person name="Laetsch R D."/>
            <person name="Stevens L."/>
            <person name="Kumar S."/>
            <person name="Blaxter L. M."/>
        </authorList>
    </citation>
    <scope>NUCLEOTIDE SEQUENCE [LARGE SCALE GENOMIC DNA]</scope>
</reference>
<protein>
    <submittedName>
        <fullName evidence="2">Uncharacterized protein</fullName>
    </submittedName>
</protein>
<sequence length="174" mass="19614">MLNEWRGPTISARALTSYEISDELCRRQLQVLERRYGGRLRAHTAATRIQRAFRQSCLLKQWKHLVLPIQNSVVSSKSDGSQGYNDASKHNESLTDTPKAQACLYRPSAASVRSKNPPRTAISVPERYGKTSLPLTTVGDNSGNARFENNAAHRSAVERLSPRLSQKRFIYIFL</sequence>
<evidence type="ECO:0000256" key="1">
    <source>
        <dbReference type="SAM" id="MobiDB-lite"/>
    </source>
</evidence>
<dbReference type="OrthoDB" id="5875065at2759"/>
<feature type="non-terminal residue" evidence="2">
    <location>
        <position position="174"/>
    </location>
</feature>
<feature type="region of interest" description="Disordered" evidence="1">
    <location>
        <begin position="75"/>
        <end position="96"/>
    </location>
</feature>
<dbReference type="Proteomes" id="UP000277928">
    <property type="component" value="Unassembled WGS sequence"/>
</dbReference>
<proteinExistence type="predicted"/>
<evidence type="ECO:0000313" key="2">
    <source>
        <dbReference type="EMBL" id="VDK87822.1"/>
    </source>
</evidence>
<accession>A0A3P6TIA3</accession>
<keyword evidence="3" id="KW-1185">Reference proteome</keyword>
<feature type="compositionally biased region" description="Polar residues" evidence="1">
    <location>
        <begin position="75"/>
        <end position="85"/>
    </location>
</feature>
<name>A0A3P6TIA3_LITSI</name>
<evidence type="ECO:0000313" key="3">
    <source>
        <dbReference type="Proteomes" id="UP000277928"/>
    </source>
</evidence>
<dbReference type="AlphaFoldDB" id="A0A3P6TIA3"/>
<dbReference type="EMBL" id="UYRX01001035">
    <property type="protein sequence ID" value="VDK87822.1"/>
    <property type="molecule type" value="Genomic_DNA"/>
</dbReference>
<gene>
    <name evidence="2" type="ORF">NLS_LOCUS8355</name>
</gene>
<dbReference type="STRING" id="42156.A0A3P6TIA3"/>
<organism evidence="2 3">
    <name type="scientific">Litomosoides sigmodontis</name>
    <name type="common">Filarial nematode worm</name>
    <dbReference type="NCBI Taxonomy" id="42156"/>
    <lineage>
        <taxon>Eukaryota</taxon>
        <taxon>Metazoa</taxon>
        <taxon>Ecdysozoa</taxon>
        <taxon>Nematoda</taxon>
        <taxon>Chromadorea</taxon>
        <taxon>Rhabditida</taxon>
        <taxon>Spirurina</taxon>
        <taxon>Spiruromorpha</taxon>
        <taxon>Filarioidea</taxon>
        <taxon>Onchocercidae</taxon>
        <taxon>Litomosoides</taxon>
    </lineage>
</organism>